<sequence length="949" mass="108944">MEKEELAGLKNNLDFVAIDTETTGLDPSRDEIIELAATRFKSGKIEDQFSTLVKPHRGMPKYIEFLTHINPDDLSTAPEAKIALKDLFSFVGDSVLVGHNVPFDIGFINHHSALNKGAVLTNKFWDTQEISRVYFPFVSDHKLSTMLKFFHITPEAAHRATADAEASGLLLIAMTEHIIKHHSMMTNARLLDLSKQAQLNNSLYDYLHLLVEYQRSYVLKGEHTTPLDYAKPNVIENDIPFHNISLDEVFNSEGLLSQKFPHFEFRSGQLEMANKVKEAFQNTKHLAIEAGTGVGKSFAYLVPAMIFAHKNKTRVVVSTNTKNLQDQLFYKDLPQLKKMLPLPFKASLVKGRENYVCERRWNDMLMEQSTALIPYEAQALLYLYIWKQLTKSGDISENSSFDRKRFNIIWKRICSDRYQCMGRKCPHSGKCYVLNLRKHIENSTIVVTNHSLLLTDLRMENTTLGKYDYLVVDEAHNLMDSASKNLGFEVGYQDLVNLFNQFAPATKRKNVGLLNQLDFMLKRSVIPETSNEQIQMITKSLSEQISTMRKISLELFTEAQDLCQQADSYSKLRIKNPEDFPHLYESLDKLNKQWHSFLKQLSNLADTFSMLNSKQVPNYDTLNESINGLVKRSVDIQVGLDILENPDLMNNALWIENDLRPDPKTPVSTFCYAPVDVSLQLNEMLYKNIPSIIFTSATLALRQSFKYFFTQSGLSLIPPEQLDEYIVDSPFDYDKQSLLMISSFLPEPKDRFFINQALGCVEQLVLSVDVGTMILFTNYKDLNSVYDYLSEPLYHRKRPLFAQGKTYSRSSMLEEFKSYKNAVLLGTNSFWEGVDIQGDSLSMLILFKLPFQVPSEPIVEALIDKLNTENKDSFMHYMLPNALLKLRQGFGRLIRSKEDRGIVLIMDSRVSNKYYGKYFKEVLPAKCMEIKSELELLNEVIRFFNVSKQ</sequence>
<dbReference type="Proteomes" id="UP000294588">
    <property type="component" value="Unassembled WGS sequence"/>
</dbReference>
<name>A0AC61QHS6_9BACT</name>
<accession>A0AC61QHS6</accession>
<evidence type="ECO:0000313" key="1">
    <source>
        <dbReference type="EMBL" id="TDF72499.1"/>
    </source>
</evidence>
<gene>
    <name evidence="1" type="ORF">E0946_06705</name>
</gene>
<comment type="caution">
    <text evidence="1">The sequence shown here is derived from an EMBL/GenBank/DDBJ whole genome shotgun (WGS) entry which is preliminary data.</text>
</comment>
<evidence type="ECO:0000313" key="2">
    <source>
        <dbReference type="Proteomes" id="UP000294588"/>
    </source>
</evidence>
<keyword evidence="2" id="KW-1185">Reference proteome</keyword>
<dbReference type="EMBL" id="SMOG01000031">
    <property type="protein sequence ID" value="TDF72499.1"/>
    <property type="molecule type" value="Genomic_DNA"/>
</dbReference>
<proteinExistence type="predicted"/>
<protein>
    <submittedName>
        <fullName evidence="1">DNA polymerase III subunit epsilon</fullName>
    </submittedName>
</protein>
<reference evidence="1" key="1">
    <citation type="submission" date="2019-03" db="EMBL/GenBank/DDBJ databases">
        <title>Candidatus Syntrophosphaera thermopropionivorans: a novel player in syntrophic propionate oxidation during anaerobic digestion.</title>
        <authorList>
            <person name="Dyksma S."/>
        </authorList>
    </citation>
    <scope>NUCLEOTIDE SEQUENCE</scope>
    <source>
        <strain evidence="1">W5</strain>
    </source>
</reference>
<organism evidence="1 2">
    <name type="scientific">Candidatus Syntrophosphaera thermopropionivorans</name>
    <dbReference type="NCBI Taxonomy" id="2593015"/>
    <lineage>
        <taxon>Bacteria</taxon>
        <taxon>Pseudomonadati</taxon>
        <taxon>Candidatus Cloacimonadota</taxon>
        <taxon>Candidatus Cloacimonadia</taxon>
        <taxon>Candidatus Cloacimonadales</taxon>
        <taxon>Candidatus Cloacimonadaceae</taxon>
        <taxon>Candidatus Syntrophosphaera</taxon>
    </lineage>
</organism>